<accession>A0A543AR87</accession>
<dbReference type="PANTHER" id="PTHR13789">
    <property type="entry name" value="MONOOXYGENASE"/>
    <property type="match status" value="1"/>
</dbReference>
<dbReference type="PRINTS" id="PR00420">
    <property type="entry name" value="RNGMNOXGNASE"/>
</dbReference>
<dbReference type="AlphaFoldDB" id="A0A543AR87"/>
<evidence type="ECO:0000313" key="4">
    <source>
        <dbReference type="EMBL" id="TQL75101.1"/>
    </source>
</evidence>
<name>A0A543AR87_9ACTN</name>
<sequence length="401" mass="43130">MNQVRTAMIIGAGVAGPVTAIALKKAGIDSVVYEAHSQGAEGIGSFLTLATNGFSALASLSAADNVAQLGFESPHMTMLNHRGKVLGQTSQSTNTPGGTVSRTLRRSDLYSALLETAHAAGIRFETGKRLVNAHEDSDKVVAEFADRTTAEADILIGCDGIHSTVRRIIDPNAPQPRYVGLINTGGFAPKGSLNLPAGTYQMMFGKRAFFGYGADHDDQVWWFANLPHPTEPARGELTGQAPEALRRQLIDLFADDHSPAVELIKATPELPLATPIHSIPHLPNWHRGRMVVIGDAAHAPSPSSGQGASLSIEDAVELARCLRDLSEPEAAFTRFTDIRRPRVEAIIQWAARINNSKAAGPVARIIRDAVLPIILKKTADSKIHRDMHNHQIDWDATVRAA</sequence>
<reference evidence="4 5" key="1">
    <citation type="submission" date="2019-06" db="EMBL/GenBank/DDBJ databases">
        <title>Sequencing the genomes of 1000 actinobacteria strains.</title>
        <authorList>
            <person name="Klenk H.-P."/>
        </authorList>
    </citation>
    <scope>NUCLEOTIDE SEQUENCE [LARGE SCALE GENOMIC DNA]</scope>
    <source>
        <strain evidence="4 5">DSM 45928</strain>
    </source>
</reference>
<keyword evidence="1" id="KW-0560">Oxidoreductase</keyword>
<dbReference type="InterPro" id="IPR050493">
    <property type="entry name" value="FAD-dep_Monooxygenase_BioMet"/>
</dbReference>
<evidence type="ECO:0000256" key="2">
    <source>
        <dbReference type="ARBA" id="ARBA00023033"/>
    </source>
</evidence>
<evidence type="ECO:0000313" key="5">
    <source>
        <dbReference type="Proteomes" id="UP000317043"/>
    </source>
</evidence>
<evidence type="ECO:0000256" key="1">
    <source>
        <dbReference type="ARBA" id="ARBA00023002"/>
    </source>
</evidence>
<dbReference type="Pfam" id="PF01494">
    <property type="entry name" value="FAD_binding_3"/>
    <property type="match status" value="1"/>
</dbReference>
<dbReference type="RefSeq" id="WP_142034712.1">
    <property type="nucleotide sequence ID" value="NZ_JBHTGS010000002.1"/>
</dbReference>
<dbReference type="PANTHER" id="PTHR13789:SF309">
    <property type="entry name" value="PUTATIVE (AFU_ORTHOLOGUE AFUA_6G14510)-RELATED"/>
    <property type="match status" value="1"/>
</dbReference>
<feature type="domain" description="FAD-binding" evidence="3">
    <location>
        <begin position="7"/>
        <end position="350"/>
    </location>
</feature>
<gene>
    <name evidence="4" type="ORF">FB566_0593</name>
</gene>
<keyword evidence="5" id="KW-1185">Reference proteome</keyword>
<dbReference type="GO" id="GO:0004497">
    <property type="term" value="F:monooxygenase activity"/>
    <property type="evidence" value="ECO:0007669"/>
    <property type="project" value="UniProtKB-KW"/>
</dbReference>
<dbReference type="OrthoDB" id="3356051at2"/>
<dbReference type="EMBL" id="VFOW01000001">
    <property type="protein sequence ID" value="TQL75101.1"/>
    <property type="molecule type" value="Genomic_DNA"/>
</dbReference>
<dbReference type="Proteomes" id="UP000317043">
    <property type="component" value="Unassembled WGS sequence"/>
</dbReference>
<dbReference type="SUPFAM" id="SSF51905">
    <property type="entry name" value="FAD/NAD(P)-binding domain"/>
    <property type="match status" value="1"/>
</dbReference>
<comment type="caution">
    <text evidence="4">The sequence shown here is derived from an EMBL/GenBank/DDBJ whole genome shotgun (WGS) entry which is preliminary data.</text>
</comment>
<keyword evidence="2" id="KW-0503">Monooxygenase</keyword>
<dbReference type="Gene3D" id="3.50.50.60">
    <property type="entry name" value="FAD/NAD(P)-binding domain"/>
    <property type="match status" value="1"/>
</dbReference>
<evidence type="ECO:0000259" key="3">
    <source>
        <dbReference type="Pfam" id="PF01494"/>
    </source>
</evidence>
<dbReference type="InterPro" id="IPR036188">
    <property type="entry name" value="FAD/NAD-bd_sf"/>
</dbReference>
<dbReference type="InterPro" id="IPR002938">
    <property type="entry name" value="FAD-bd"/>
</dbReference>
<protein>
    <submittedName>
        <fullName evidence="4">2-polyprenyl-6-methoxyphenol hydroxylase-like FAD-dependent oxidoreductase</fullName>
    </submittedName>
</protein>
<dbReference type="GO" id="GO:0071949">
    <property type="term" value="F:FAD binding"/>
    <property type="evidence" value="ECO:0007669"/>
    <property type="project" value="InterPro"/>
</dbReference>
<dbReference type="InParanoid" id="A0A543AR87"/>
<organism evidence="4 5">
    <name type="scientific">Stackebrandtia endophytica</name>
    <dbReference type="NCBI Taxonomy" id="1496996"/>
    <lineage>
        <taxon>Bacteria</taxon>
        <taxon>Bacillati</taxon>
        <taxon>Actinomycetota</taxon>
        <taxon>Actinomycetes</taxon>
        <taxon>Glycomycetales</taxon>
        <taxon>Glycomycetaceae</taxon>
        <taxon>Stackebrandtia</taxon>
    </lineage>
</organism>
<proteinExistence type="predicted"/>